<dbReference type="Proteomes" id="UP000007879">
    <property type="component" value="Unassembled WGS sequence"/>
</dbReference>
<evidence type="ECO:0000259" key="16">
    <source>
        <dbReference type="PROSITE" id="PS50268"/>
    </source>
</evidence>
<feature type="domain" description="Cadherin" evidence="16">
    <location>
        <begin position="1896"/>
        <end position="2000"/>
    </location>
</feature>
<evidence type="ECO:0000256" key="2">
    <source>
        <dbReference type="ARBA" id="ARBA00022536"/>
    </source>
</evidence>
<evidence type="ECO:0000256" key="3">
    <source>
        <dbReference type="ARBA" id="ARBA00022692"/>
    </source>
</evidence>
<dbReference type="FunFam" id="2.60.40.60:FF:000033">
    <property type="entry name" value="FAT atypical cadherin 1"/>
    <property type="match status" value="1"/>
</dbReference>
<sequence length="2929" mass="317172">MKVLSFLLLCFIASTQCQVEIDGPSVVNAHVFENSNAGTQVVDFHVAGESSVTWSLNSTSNFTINSQGVVSVGDVLDREATLAPHVITLTVTAAANASNDSVVLVITILDRNDNAPIFENPTSNGTHDLITLLESEPVGGIVYTILASDPDFSSAGNFHFVLTNPDGYFLVGYLTGDIELHKKLDYETQTTHTLNIQIQDEGQPSLSTAITITVNVTNDEESACVFGQKFYYSTIPEGHYSSMTPSTITTVSATASTGTVRYSLTTNPSSLFSIGTTNGIVTLAGSIDRETISRYIVSISGQEYLSSGVMADSPPCYATIVLTVSDINDNSPTFFSGTYSGTVNENIELGHIVIATISAFDLDLGTNAAFMYKIRDRAIGADNKFQIHPTTGVINVTGELDYESLSDPNYQFTIEAFEPASVSNPKSGTATVTVHVNDVNDHTPYFHASNYSFTLYEEQPLTSFTPLLTASDDDATSLYNTLSFSLNGYGAVQPNLHFTLNSAPGSNNAQLSTLTMLDRESVSSYHMIATVSDNGASPLTDTADIFVTVMDINDHPPVFDLPGYSVEIAEENTYSSCLTVHAEDTIDEDGPNTQVSYSFIVHSASPNTSIAGLQTKFILDSGNGQMSCLAINHEYGYHNIILQVTASDAGTNPGPLNSTVFVNVTIEDINEHPPVFTQATYNSTVYENHTIGSEIGITVLATESGDTGLNDPPTYSIISGNVNGAFSLDENTGVFTLAHSLDWETLAPNPIAIKVRAIDRHDQGDRVFSSTAMVMVTVLDVNDNTPYITQPLGHPTITVSEGGPPQIITTILATDPDGASDGSVTYDMVNPSYGNFTINPVTGTVFMHTPPDRETISSFSITLIASDQPPDPSTARTNSTYINIAVTDINDHPPVFVNNTNLFVTIPEDTSGAVSLLTVTAVDNYDIGVNAEIEYFIESISPTFISPGGNAKFQIDQTTGVLQTGSVGFDYEDSTDRLYTVIIVARDKGTNPMRLTDTATVTVTITDVNDNPPVLSASFFDHTITENYGTTLTQSDQVLITGINVSDVDTVSTSFQYSVVDPLKTLGLFNVDPNTGDIYVPSGTHIDREDTDNVIDAFGRAVITFEIQVTDGTYNDEAEVTIYITDINDNGPMFSTSLISTGVPEGVPIGTVVDIISATDADYGSNAVLTYSKTSGDPDGLFSIPDDTIGKIVVSGDIDKENGPPNSLYVITFYVTAYDSAGHNDTVPVSVEITDVNDNSPIFNPTFYQVTISEGSTNDELLEVVNATDADSGTNGAITYAIVGGNVNNAFYIKTPSLGDVRVLDASVIDRETLSFYRLIITATDGAFPTSYQRSAVSEFVIHISDINDNTPQFLHTVHRGTIPENADNNTFIAVSPSVYATDRDIGSNAAITYDIEAGYPFRIDPNTGFVYTSEVGVLDRETISSYNLTVHARDGGGRETTGLLLITVTDINDNPPIINEDPLALAVTIPENYTVGGDIAQITASDKDEGVNSQLVFSLTGGEGYFQVDPNNGSVTLSQTLIHIERRSDFIVTVRVNDGGNPSYSTHVSFHISVSDVNDNTPVFTHAPASFTKQENSPYPVILPLTPGLWTPNVVTDADLGLNAQFNFFLSANSSPVFSFDNYTGILTLISPLDYESKTLYTALIYVRDRGSPSLQAQDTLSIRLSVTDANDQPPVFDNRAYSTNVSEFTQSNVPLLLVSATDADTAPYAVITYHLLSSSPGLGHDLFKIDSTSGLILTKSYLSETSKGCYDLLIEARNPDEPLLNDNATVDICITDQNQSPQFSQSFYNFSINENTPAGHVLGVISATDPDEGSNSVVSYTLITDPNDNGLFAINSNTGVLSTLSPLDREDQSLHILTVIAQDMGQSGFQHTNYTTILVNVNDVNDNDPQFLHNTFDQEYTISEGVSRNTTIATIQASDVDVGNVNLFNIINDPRSLFKIGHNTGLLQTEGGPEDFDRETFSSYTIIIQVYNADNVQRNSNASITFILTDVNDNTPYFTHTLNDTCIYENSPTGLVIGTYTAHDIDIGINSKVFFQITDGNDGDAFSIEALDGSLKVLNQLDYEDGVTDFTLTIRVQDLGTPSFFNETSINICILDVNDNGPSFTQSSVDPVSIMENQQDGQFIATFEVTDLDSPPYDEAVIRIVSGNELDAFYFNESSNSLFVKNGSFFDYESGNNTFTLTVVAEDIHNPAFNDTALVTITITDANDNPPVLDVNFLDISLLESETVGAILGQLVATDADTGSNAQVSYAIKSQNGNKFSIDPVTGLITLTDGLDYETPPNQYEIIITVTDHGVPPLSATASVRVNVTDINDNPPTIDPPIIVKDYYIPENATHGHFILDVNATDPDTGLGGVLSYEFSNGFSTYGDPPLFAIDSVTGDIILVGSLDYESTIIYEVTGVVKDGGNPQFQDSFSFTVHVTDINDHIPTFKTPIYSNYDLFEDQVTGPNNPFTHLNGTDIDASDANKLYFYAVSDDGYAVPNCVGAFCVSRNGNVYNHRSLDREIEDTHTLRVTVSNSMSTDKSNKTVTDLNLPTQVLTITILDVNDNAPQFISFETKVGIDDNAAIGTRLLTIQTSDADVGDFAKVWYRIEGHGAAVTIDREIGVINTAGSFFNEAGRRYTATVEAYDNEGRLPFNTNSISILFYVYDYRDNSIILQVNQTVSYVLQNLAEYRRIIQNATGGQVVITDVRPSINTVTGQVDYSKTDIVFIVIDSNTDTPSPGSEIIEIFNQPGTNVSLPGINGTPVITVPAPPLVTTTGYDLWLIILIIAAMGSVILLLCCAFCVFLISEKRRRRKLKEEKSELNDDFSLTRSTAEYNTTNNPLWISPVMLPGRDDISSISSVNTKPTVVKPNPMYEDQEVNLELLDDDDEPWSSTENLIVPPKNVTKLKGTRQMTDDDLLDQAVGLSPSRRSVADDDEDDERFSFI</sequence>
<keyword evidence="4 15" id="KW-0732">Signal</keyword>
<dbReference type="GO" id="GO:0005886">
    <property type="term" value="C:plasma membrane"/>
    <property type="evidence" value="ECO:0007669"/>
    <property type="project" value="UniProtKB-SubCell"/>
</dbReference>
<feature type="domain" description="Cadherin" evidence="16">
    <location>
        <begin position="1462"/>
        <end position="1565"/>
    </location>
</feature>
<feature type="domain" description="Cadherin" evidence="16">
    <location>
        <begin position="898"/>
        <end position="1015"/>
    </location>
</feature>
<keyword evidence="9 14" id="KW-0472">Membrane</keyword>
<dbReference type="PROSITE" id="PS50268">
    <property type="entry name" value="CADHERIN_2"/>
    <property type="match status" value="24"/>
</dbReference>
<evidence type="ECO:0000256" key="15">
    <source>
        <dbReference type="SAM" id="SignalP"/>
    </source>
</evidence>
<name>A0AAN0IZH7_AMPQE</name>
<evidence type="ECO:0000256" key="5">
    <source>
        <dbReference type="ARBA" id="ARBA00022737"/>
    </source>
</evidence>
<dbReference type="GeneID" id="105312062"/>
<feature type="transmembrane region" description="Helical" evidence="14">
    <location>
        <begin position="2764"/>
        <end position="2790"/>
    </location>
</feature>
<feature type="region of interest" description="Disordered" evidence="13">
    <location>
        <begin position="2891"/>
        <end position="2929"/>
    </location>
</feature>
<dbReference type="FunFam" id="2.60.40.60:FF:000015">
    <property type="entry name" value="FAT atypical cadherin 1"/>
    <property type="match status" value="1"/>
</dbReference>
<organism evidence="17 18">
    <name type="scientific">Amphimedon queenslandica</name>
    <name type="common">Sponge</name>
    <dbReference type="NCBI Taxonomy" id="400682"/>
    <lineage>
        <taxon>Eukaryota</taxon>
        <taxon>Metazoa</taxon>
        <taxon>Porifera</taxon>
        <taxon>Demospongiae</taxon>
        <taxon>Heteroscleromorpha</taxon>
        <taxon>Haplosclerida</taxon>
        <taxon>Niphatidae</taxon>
        <taxon>Amphimedon</taxon>
    </lineage>
</organism>
<feature type="domain" description="Cadherin" evidence="16">
    <location>
        <begin position="447"/>
        <end position="559"/>
    </location>
</feature>
<keyword evidence="3 14" id="KW-0812">Transmembrane</keyword>
<keyword evidence="2" id="KW-0245">EGF-like domain</keyword>
<dbReference type="Pfam" id="PF00028">
    <property type="entry name" value="Cadherin"/>
    <property type="match status" value="17"/>
</dbReference>
<evidence type="ECO:0000256" key="6">
    <source>
        <dbReference type="ARBA" id="ARBA00022837"/>
    </source>
</evidence>
<feature type="domain" description="Cadherin" evidence="16">
    <location>
        <begin position="2216"/>
        <end position="2320"/>
    </location>
</feature>
<feature type="domain" description="Cadherin" evidence="16">
    <location>
        <begin position="130"/>
        <end position="226"/>
    </location>
</feature>
<dbReference type="SMART" id="SM00112">
    <property type="entry name" value="CA"/>
    <property type="match status" value="24"/>
</dbReference>
<evidence type="ECO:0000256" key="14">
    <source>
        <dbReference type="SAM" id="Phobius"/>
    </source>
</evidence>
<dbReference type="PROSITE" id="PS00232">
    <property type="entry name" value="CADHERIN_1"/>
    <property type="match status" value="15"/>
</dbReference>
<evidence type="ECO:0000256" key="7">
    <source>
        <dbReference type="ARBA" id="ARBA00022889"/>
    </source>
</evidence>
<feature type="domain" description="Cadherin" evidence="16">
    <location>
        <begin position="2001"/>
        <end position="2106"/>
    </location>
</feature>
<evidence type="ECO:0000256" key="1">
    <source>
        <dbReference type="ARBA" id="ARBA00004167"/>
    </source>
</evidence>
<keyword evidence="11" id="KW-0325">Glycoprotein</keyword>
<keyword evidence="10" id="KW-1015">Disulfide bond</keyword>
<evidence type="ECO:0000313" key="17">
    <source>
        <dbReference type="EnsemblMetazoa" id="XP_019849856.1"/>
    </source>
</evidence>
<dbReference type="FunFam" id="2.60.40.60:FF:000020">
    <property type="entry name" value="Dachsous cadherin-related 1b"/>
    <property type="match status" value="3"/>
</dbReference>
<reference evidence="17" key="2">
    <citation type="submission" date="2024-06" db="UniProtKB">
        <authorList>
            <consortium name="EnsemblMetazoa"/>
        </authorList>
    </citation>
    <scope>IDENTIFICATION</scope>
</reference>
<feature type="signal peptide" evidence="15">
    <location>
        <begin position="1"/>
        <end position="17"/>
    </location>
</feature>
<feature type="domain" description="Cadherin" evidence="16">
    <location>
        <begin position="23"/>
        <end position="118"/>
    </location>
</feature>
<feature type="domain" description="Cadherin" evidence="16">
    <location>
        <begin position="1244"/>
        <end position="1354"/>
    </location>
</feature>
<feature type="domain" description="Cadherin" evidence="16">
    <location>
        <begin position="2433"/>
        <end position="2553"/>
    </location>
</feature>
<reference evidence="18" key="1">
    <citation type="journal article" date="2010" name="Nature">
        <title>The Amphimedon queenslandica genome and the evolution of animal complexity.</title>
        <authorList>
            <person name="Srivastava M."/>
            <person name="Simakov O."/>
            <person name="Chapman J."/>
            <person name="Fahey B."/>
            <person name="Gauthier M.E."/>
            <person name="Mitros T."/>
            <person name="Richards G.S."/>
            <person name="Conaco C."/>
            <person name="Dacre M."/>
            <person name="Hellsten U."/>
            <person name="Larroux C."/>
            <person name="Putnam N.H."/>
            <person name="Stanke M."/>
            <person name="Adamska M."/>
            <person name="Darling A."/>
            <person name="Degnan S.M."/>
            <person name="Oakley T.H."/>
            <person name="Plachetzki D.C."/>
            <person name="Zhai Y."/>
            <person name="Adamski M."/>
            <person name="Calcino A."/>
            <person name="Cummins S.F."/>
            <person name="Goodstein D.M."/>
            <person name="Harris C."/>
            <person name="Jackson D.J."/>
            <person name="Leys S.P."/>
            <person name="Shu S."/>
            <person name="Woodcroft B.J."/>
            <person name="Vervoort M."/>
            <person name="Kosik K.S."/>
            <person name="Manning G."/>
            <person name="Degnan B.M."/>
            <person name="Rokhsar D.S."/>
        </authorList>
    </citation>
    <scope>NUCLEOTIDE SEQUENCE [LARGE SCALE GENOMIC DNA]</scope>
</reference>
<dbReference type="InterPro" id="IPR002126">
    <property type="entry name" value="Cadherin-like_dom"/>
</dbReference>
<evidence type="ECO:0000256" key="11">
    <source>
        <dbReference type="ARBA" id="ARBA00023180"/>
    </source>
</evidence>
<keyword evidence="6 12" id="KW-0106">Calcium</keyword>
<feature type="domain" description="Cadherin" evidence="16">
    <location>
        <begin position="335"/>
        <end position="446"/>
    </location>
</feature>
<feature type="chain" id="PRO_5042869878" description="Cadherin domain-containing protein" evidence="15">
    <location>
        <begin position="18"/>
        <end position="2929"/>
    </location>
</feature>
<evidence type="ECO:0000256" key="12">
    <source>
        <dbReference type="PROSITE-ProRule" id="PRU00043"/>
    </source>
</evidence>
<keyword evidence="5" id="KW-0677">Repeat</keyword>
<feature type="domain" description="Cadherin" evidence="16">
    <location>
        <begin position="1786"/>
        <end position="1893"/>
    </location>
</feature>
<feature type="domain" description="Cadherin" evidence="16">
    <location>
        <begin position="796"/>
        <end position="896"/>
    </location>
</feature>
<evidence type="ECO:0000313" key="18">
    <source>
        <dbReference type="Proteomes" id="UP000007879"/>
    </source>
</evidence>
<dbReference type="EnsemblMetazoa" id="XM_019994297.1">
    <property type="protein sequence ID" value="XP_019849856.1"/>
    <property type="gene ID" value="LOC105312062"/>
</dbReference>
<feature type="domain" description="Cadherin" evidence="16">
    <location>
        <begin position="2331"/>
        <end position="2431"/>
    </location>
</feature>
<comment type="subcellular location">
    <subcellularLocation>
        <location evidence="1">Membrane</location>
        <topology evidence="1">Single-pass membrane protein</topology>
    </subcellularLocation>
</comment>
<dbReference type="KEGG" id="aqu:105312062"/>
<evidence type="ECO:0000256" key="13">
    <source>
        <dbReference type="SAM" id="MobiDB-lite"/>
    </source>
</evidence>
<dbReference type="Gene3D" id="2.60.40.60">
    <property type="entry name" value="Cadherins"/>
    <property type="match status" value="24"/>
</dbReference>
<feature type="domain" description="Cadherin" evidence="16">
    <location>
        <begin position="560"/>
        <end position="676"/>
    </location>
</feature>
<accession>A0AAN0IZH7</accession>
<keyword evidence="8 14" id="KW-1133">Transmembrane helix</keyword>
<dbReference type="PANTHER" id="PTHR24026:SF126">
    <property type="entry name" value="PROTOCADHERIN FAT 4"/>
    <property type="match status" value="1"/>
</dbReference>
<feature type="domain" description="Cadherin" evidence="16">
    <location>
        <begin position="1679"/>
        <end position="1785"/>
    </location>
</feature>
<dbReference type="CDD" id="cd11304">
    <property type="entry name" value="Cadherin_repeat"/>
    <property type="match status" value="23"/>
</dbReference>
<feature type="domain" description="Cadherin" evidence="16">
    <location>
        <begin position="227"/>
        <end position="334"/>
    </location>
</feature>
<dbReference type="SUPFAM" id="SSF49313">
    <property type="entry name" value="Cadherin-like"/>
    <property type="match status" value="24"/>
</dbReference>
<keyword evidence="7" id="KW-0130">Cell adhesion</keyword>
<feature type="domain" description="Cadherin" evidence="16">
    <location>
        <begin position="1016"/>
        <end position="1134"/>
    </location>
</feature>
<evidence type="ECO:0000256" key="8">
    <source>
        <dbReference type="ARBA" id="ARBA00022989"/>
    </source>
</evidence>
<dbReference type="FunFam" id="2.60.40.60:FF:000024">
    <property type="entry name" value="FAT atypical cadherin 3"/>
    <property type="match status" value="1"/>
</dbReference>
<keyword evidence="18" id="KW-1185">Reference proteome</keyword>
<dbReference type="FunFam" id="2.60.40.60:FF:000134">
    <property type="entry name" value="protocadherin Fat 4"/>
    <property type="match status" value="1"/>
</dbReference>
<feature type="domain" description="Cadherin" evidence="16">
    <location>
        <begin position="1355"/>
        <end position="1459"/>
    </location>
</feature>
<feature type="domain" description="Cadherin" evidence="16">
    <location>
        <begin position="1135"/>
        <end position="1243"/>
    </location>
</feature>
<feature type="domain" description="Cadherin" evidence="16">
    <location>
        <begin position="677"/>
        <end position="788"/>
    </location>
</feature>
<dbReference type="PRINTS" id="PR00205">
    <property type="entry name" value="CADHERIN"/>
</dbReference>
<feature type="compositionally biased region" description="Acidic residues" evidence="13">
    <location>
        <begin position="2918"/>
        <end position="2929"/>
    </location>
</feature>
<dbReference type="FunFam" id="2.60.40.60:FF:000092">
    <property type="entry name" value="Protocadherin 8"/>
    <property type="match status" value="1"/>
</dbReference>
<dbReference type="RefSeq" id="XP_019849856.1">
    <property type="nucleotide sequence ID" value="XM_019994297.1"/>
</dbReference>
<dbReference type="PANTHER" id="PTHR24026">
    <property type="entry name" value="FAT ATYPICAL CADHERIN-RELATED"/>
    <property type="match status" value="1"/>
</dbReference>
<proteinExistence type="predicted"/>
<dbReference type="GO" id="GO:0007156">
    <property type="term" value="P:homophilic cell adhesion via plasma membrane adhesion molecules"/>
    <property type="evidence" value="ECO:0007669"/>
    <property type="project" value="InterPro"/>
</dbReference>
<protein>
    <recommendedName>
        <fullName evidence="16">Cadherin domain-containing protein</fullName>
    </recommendedName>
</protein>
<feature type="domain" description="Cadherin" evidence="16">
    <location>
        <begin position="2108"/>
        <end position="2215"/>
    </location>
</feature>
<feature type="domain" description="Cadherin" evidence="16">
    <location>
        <begin position="2554"/>
        <end position="2658"/>
    </location>
</feature>
<dbReference type="InterPro" id="IPR020894">
    <property type="entry name" value="Cadherin_CS"/>
</dbReference>
<evidence type="ECO:0000256" key="9">
    <source>
        <dbReference type="ARBA" id="ARBA00023136"/>
    </source>
</evidence>
<dbReference type="GO" id="GO:0005509">
    <property type="term" value="F:calcium ion binding"/>
    <property type="evidence" value="ECO:0007669"/>
    <property type="project" value="UniProtKB-UniRule"/>
</dbReference>
<feature type="domain" description="Cadherin" evidence="16">
    <location>
        <begin position="1566"/>
        <end position="1678"/>
    </location>
</feature>
<evidence type="ECO:0000256" key="4">
    <source>
        <dbReference type="ARBA" id="ARBA00022729"/>
    </source>
</evidence>
<dbReference type="InterPro" id="IPR015919">
    <property type="entry name" value="Cadherin-like_sf"/>
</dbReference>
<evidence type="ECO:0000256" key="10">
    <source>
        <dbReference type="ARBA" id="ARBA00023157"/>
    </source>
</evidence>